<feature type="domain" description="CCHC-type" evidence="3">
    <location>
        <begin position="69"/>
        <end position="82"/>
    </location>
</feature>
<reference evidence="4 5" key="1">
    <citation type="journal article" date="2014" name="Nat. Genet.">
        <title>Genome sequence of the hot pepper provides insights into the evolution of pungency in Capsicum species.</title>
        <authorList>
            <person name="Kim S."/>
            <person name="Park M."/>
            <person name="Yeom S.I."/>
            <person name="Kim Y.M."/>
            <person name="Lee J.M."/>
            <person name="Lee H.A."/>
            <person name="Seo E."/>
            <person name="Choi J."/>
            <person name="Cheong K."/>
            <person name="Kim K.T."/>
            <person name="Jung K."/>
            <person name="Lee G.W."/>
            <person name="Oh S.K."/>
            <person name="Bae C."/>
            <person name="Kim S.B."/>
            <person name="Lee H.Y."/>
            <person name="Kim S.Y."/>
            <person name="Kim M.S."/>
            <person name="Kang B.C."/>
            <person name="Jo Y.D."/>
            <person name="Yang H.B."/>
            <person name="Jeong H.J."/>
            <person name="Kang W.H."/>
            <person name="Kwon J.K."/>
            <person name="Shin C."/>
            <person name="Lim J.Y."/>
            <person name="Park J.H."/>
            <person name="Huh J.H."/>
            <person name="Kim J.S."/>
            <person name="Kim B.D."/>
            <person name="Cohen O."/>
            <person name="Paran I."/>
            <person name="Suh M.C."/>
            <person name="Lee S.B."/>
            <person name="Kim Y.K."/>
            <person name="Shin Y."/>
            <person name="Noh S.J."/>
            <person name="Park J."/>
            <person name="Seo Y.S."/>
            <person name="Kwon S.Y."/>
            <person name="Kim H.A."/>
            <person name="Park J.M."/>
            <person name="Kim H.J."/>
            <person name="Choi S.B."/>
            <person name="Bosland P.W."/>
            <person name="Reeves G."/>
            <person name="Jo S.H."/>
            <person name="Lee B.W."/>
            <person name="Cho H.T."/>
            <person name="Choi H.S."/>
            <person name="Lee M.S."/>
            <person name="Yu Y."/>
            <person name="Do Choi Y."/>
            <person name="Park B.S."/>
            <person name="van Deynze A."/>
            <person name="Ashrafi H."/>
            <person name="Hill T."/>
            <person name="Kim W.T."/>
            <person name="Pai H.S."/>
            <person name="Ahn H.K."/>
            <person name="Yeam I."/>
            <person name="Giovannoni J.J."/>
            <person name="Rose J.K."/>
            <person name="Sorensen I."/>
            <person name="Lee S.J."/>
            <person name="Kim R.W."/>
            <person name="Choi I.Y."/>
            <person name="Choi B.S."/>
            <person name="Lim J.S."/>
            <person name="Lee Y.H."/>
            <person name="Choi D."/>
        </authorList>
    </citation>
    <scope>NUCLEOTIDE SEQUENCE [LARGE SCALE GENOMIC DNA]</scope>
    <source>
        <strain evidence="5">cv. CM334</strain>
    </source>
</reference>
<name>A0A2G2Y7Y1_CAPAN</name>
<evidence type="ECO:0000313" key="5">
    <source>
        <dbReference type="Proteomes" id="UP000222542"/>
    </source>
</evidence>
<dbReference type="AlphaFoldDB" id="A0A2G2Y7Y1"/>
<dbReference type="SUPFAM" id="SSF57756">
    <property type="entry name" value="Retrovirus zinc finger-like domains"/>
    <property type="match status" value="1"/>
</dbReference>
<keyword evidence="1" id="KW-0862">Zinc</keyword>
<dbReference type="EMBL" id="AYRZ02000012">
    <property type="protein sequence ID" value="PHT65848.1"/>
    <property type="molecule type" value="Genomic_DNA"/>
</dbReference>
<dbReference type="GO" id="GO:0008270">
    <property type="term" value="F:zinc ion binding"/>
    <property type="evidence" value="ECO:0007669"/>
    <property type="project" value="UniProtKB-KW"/>
</dbReference>
<evidence type="ECO:0000259" key="3">
    <source>
        <dbReference type="PROSITE" id="PS50158"/>
    </source>
</evidence>
<dbReference type="Proteomes" id="UP000222542">
    <property type="component" value="Unassembled WGS sequence"/>
</dbReference>
<feature type="compositionally biased region" description="Basic and acidic residues" evidence="2">
    <location>
        <begin position="22"/>
        <end position="59"/>
    </location>
</feature>
<dbReference type="Pfam" id="PF22936">
    <property type="entry name" value="Pol_BBD"/>
    <property type="match status" value="1"/>
</dbReference>
<dbReference type="Gramene" id="PHT65848">
    <property type="protein sequence ID" value="PHT65848"/>
    <property type="gene ID" value="T459_30273"/>
</dbReference>
<keyword evidence="1" id="KW-0479">Metal-binding</keyword>
<reference evidence="4 5" key="2">
    <citation type="journal article" date="2017" name="Genome Biol.">
        <title>New reference genome sequences of hot pepper reveal the massive evolution of plant disease-resistance genes by retroduplication.</title>
        <authorList>
            <person name="Kim S."/>
            <person name="Park J."/>
            <person name="Yeom S.I."/>
            <person name="Kim Y.M."/>
            <person name="Seo E."/>
            <person name="Kim K.T."/>
            <person name="Kim M.S."/>
            <person name="Lee J.M."/>
            <person name="Cheong K."/>
            <person name="Shin H.S."/>
            <person name="Kim S.B."/>
            <person name="Han K."/>
            <person name="Lee J."/>
            <person name="Park M."/>
            <person name="Lee H.A."/>
            <person name="Lee H.Y."/>
            <person name="Lee Y."/>
            <person name="Oh S."/>
            <person name="Lee J.H."/>
            <person name="Choi E."/>
            <person name="Choi E."/>
            <person name="Lee S.E."/>
            <person name="Jeon J."/>
            <person name="Kim H."/>
            <person name="Choi G."/>
            <person name="Song H."/>
            <person name="Lee J."/>
            <person name="Lee S.C."/>
            <person name="Kwon J.K."/>
            <person name="Lee H.Y."/>
            <person name="Koo N."/>
            <person name="Hong Y."/>
            <person name="Kim R.W."/>
            <person name="Kang W.H."/>
            <person name="Huh J.H."/>
            <person name="Kang B.C."/>
            <person name="Yang T.J."/>
            <person name="Lee Y.H."/>
            <person name="Bennetzen J.L."/>
            <person name="Choi D."/>
        </authorList>
    </citation>
    <scope>NUCLEOTIDE SEQUENCE [LARGE SCALE GENOMIC DNA]</scope>
    <source>
        <strain evidence="5">cv. CM334</strain>
    </source>
</reference>
<proteinExistence type="predicted"/>
<organism evidence="4 5">
    <name type="scientific">Capsicum annuum</name>
    <name type="common">Capsicum pepper</name>
    <dbReference type="NCBI Taxonomy" id="4072"/>
    <lineage>
        <taxon>Eukaryota</taxon>
        <taxon>Viridiplantae</taxon>
        <taxon>Streptophyta</taxon>
        <taxon>Embryophyta</taxon>
        <taxon>Tracheophyta</taxon>
        <taxon>Spermatophyta</taxon>
        <taxon>Magnoliopsida</taxon>
        <taxon>eudicotyledons</taxon>
        <taxon>Gunneridae</taxon>
        <taxon>Pentapetalae</taxon>
        <taxon>asterids</taxon>
        <taxon>lamiids</taxon>
        <taxon>Solanales</taxon>
        <taxon>Solanaceae</taxon>
        <taxon>Solanoideae</taxon>
        <taxon>Capsiceae</taxon>
        <taxon>Capsicum</taxon>
    </lineage>
</organism>
<sequence length="258" mass="29535">MNRSLTFEEQALKASTFVPSNFRERGRGRGRGRGREREDRENKDGSRNFRANDDGKGRGKNFDKSKVECYRCHKFGHYQSECYTRLPSDKGKKSNFVESNKIETLLMAIDTEFKPMQDVWYPDTGCSNHMSGSKSCFSSLNEGFRSKVSFSDCSTVDAMGKGDIKIKAKNGFEEIILNVLYVPALKSNLFSVGQLQEKRYSIFIGKDVCEIYIPTKGSIVVAKMNSKMLFPLNIESIKSCFKAKVKDPLWMWHFRYGH</sequence>
<dbReference type="InterPro" id="IPR001878">
    <property type="entry name" value="Znf_CCHC"/>
</dbReference>
<keyword evidence="1" id="KW-0863">Zinc-finger</keyword>
<dbReference type="InterPro" id="IPR054722">
    <property type="entry name" value="PolX-like_BBD"/>
</dbReference>
<dbReference type="GO" id="GO:0003676">
    <property type="term" value="F:nucleic acid binding"/>
    <property type="evidence" value="ECO:0007669"/>
    <property type="project" value="InterPro"/>
</dbReference>
<dbReference type="PROSITE" id="PS50158">
    <property type="entry name" value="ZF_CCHC"/>
    <property type="match status" value="1"/>
</dbReference>
<evidence type="ECO:0000256" key="1">
    <source>
        <dbReference type="PROSITE-ProRule" id="PRU00047"/>
    </source>
</evidence>
<evidence type="ECO:0000256" key="2">
    <source>
        <dbReference type="SAM" id="MobiDB-lite"/>
    </source>
</evidence>
<dbReference type="OMA" id="TISKNAC"/>
<accession>A0A2G2Y7Y1</accession>
<feature type="region of interest" description="Disordered" evidence="2">
    <location>
        <begin position="1"/>
        <end position="59"/>
    </location>
</feature>
<comment type="caution">
    <text evidence="4">The sequence shown here is derived from an EMBL/GenBank/DDBJ whole genome shotgun (WGS) entry which is preliminary data.</text>
</comment>
<keyword evidence="5" id="KW-1185">Reference proteome</keyword>
<gene>
    <name evidence="4" type="ORF">T459_30273</name>
</gene>
<protein>
    <recommendedName>
        <fullName evidence="3">CCHC-type domain-containing protein</fullName>
    </recommendedName>
</protein>
<evidence type="ECO:0000313" key="4">
    <source>
        <dbReference type="EMBL" id="PHT65848.1"/>
    </source>
</evidence>
<dbReference type="InterPro" id="IPR036875">
    <property type="entry name" value="Znf_CCHC_sf"/>
</dbReference>